<evidence type="ECO:0000313" key="1">
    <source>
        <dbReference type="EMBL" id="CAJ2644684.1"/>
    </source>
</evidence>
<accession>A0ACB0JHW1</accession>
<dbReference type="Proteomes" id="UP001177021">
    <property type="component" value="Unassembled WGS sequence"/>
</dbReference>
<name>A0ACB0JHW1_TRIPR</name>
<sequence>MSDSAKSSPTKTNDVPSLQQMVIDAIPLNTIPPTSPTMKRKSTAKKVKSSRTSANSSSPATIKGSKRKIKKAKGESSKSFTMSELHIDPLPSSGAATHVANPTVENVDTSGKTSVNIGLNIPKSVKTLGVETPAISGNLGKSVPNTLIAVDANIGASTETNDVVAAESLKKTGPETHVASSVATPDAEPNVVPDVTTSLAQENLVDYSESDESPQPKSADKEIAADKDDNENPDVVIVNETTVSDKAVPTNSEASVARRTRSRAGKGVETTNTPVQTPKTSRAGKDTGKKPLYGPPKPVSKVVPRTETKKRKAPPTSDSEFEPETDVAASGSTSRKSIGRKKVPQSVPYAPLDNVSFHLENGSARWKFVYHRRLALERNLKDDILQCQSVVEAIEYAGLMKTVCGLDKCYKRLVKEFLINVADNCNDSASPEYRQVFLIFPFTFLSTPAKEMKDGRGSKTNPITLCSSDPLISDDHLNYGDPSSGDGDLFVLPSV</sequence>
<dbReference type="EMBL" id="CASHSV030000044">
    <property type="protein sequence ID" value="CAJ2644684.1"/>
    <property type="molecule type" value="Genomic_DNA"/>
</dbReference>
<reference evidence="1" key="1">
    <citation type="submission" date="2023-10" db="EMBL/GenBank/DDBJ databases">
        <authorList>
            <person name="Rodriguez Cubillos JULIANA M."/>
            <person name="De Vega J."/>
        </authorList>
    </citation>
    <scope>NUCLEOTIDE SEQUENCE</scope>
</reference>
<proteinExistence type="predicted"/>
<protein>
    <submittedName>
        <fullName evidence="1">Uncharacterized protein</fullName>
    </submittedName>
</protein>
<evidence type="ECO:0000313" key="2">
    <source>
        <dbReference type="Proteomes" id="UP001177021"/>
    </source>
</evidence>
<comment type="caution">
    <text evidence="1">The sequence shown here is derived from an EMBL/GenBank/DDBJ whole genome shotgun (WGS) entry which is preliminary data.</text>
</comment>
<organism evidence="1 2">
    <name type="scientific">Trifolium pratense</name>
    <name type="common">Red clover</name>
    <dbReference type="NCBI Taxonomy" id="57577"/>
    <lineage>
        <taxon>Eukaryota</taxon>
        <taxon>Viridiplantae</taxon>
        <taxon>Streptophyta</taxon>
        <taxon>Embryophyta</taxon>
        <taxon>Tracheophyta</taxon>
        <taxon>Spermatophyta</taxon>
        <taxon>Magnoliopsida</taxon>
        <taxon>eudicotyledons</taxon>
        <taxon>Gunneridae</taxon>
        <taxon>Pentapetalae</taxon>
        <taxon>rosids</taxon>
        <taxon>fabids</taxon>
        <taxon>Fabales</taxon>
        <taxon>Fabaceae</taxon>
        <taxon>Papilionoideae</taxon>
        <taxon>50 kb inversion clade</taxon>
        <taxon>NPAAA clade</taxon>
        <taxon>Hologalegina</taxon>
        <taxon>IRL clade</taxon>
        <taxon>Trifolieae</taxon>
        <taxon>Trifolium</taxon>
    </lineage>
</organism>
<keyword evidence="2" id="KW-1185">Reference proteome</keyword>
<gene>
    <name evidence="1" type="ORF">MILVUS5_LOCUS13657</name>
</gene>